<name>A0ABU7BQL6_9TELE</name>
<gene>
    <name evidence="2" type="ORF">ATANTOWER_014746</name>
</gene>
<sequence length="194" mass="22190">MLHVKVDHRTGKKMGQCGLFGSAARRKPLLSPKKKYTSSAPKATSDYSLHSARNGLRLADWRKRKPERKSARHIPGTSQLECTPEYSCVKKSLHHCSASKKLPYSNRRMLLTECDFKPQPACKSVSSLHDTRSHKTLRRESSGKTPVIKLEQRSDQNELFWTCYRIYGAACIWFLELLRASQRTRPDRTTADTV</sequence>
<evidence type="ECO:0000313" key="3">
    <source>
        <dbReference type="Proteomes" id="UP001345963"/>
    </source>
</evidence>
<reference evidence="2 3" key="1">
    <citation type="submission" date="2021-07" db="EMBL/GenBank/DDBJ databases">
        <authorList>
            <person name="Palmer J.M."/>
        </authorList>
    </citation>
    <scope>NUCLEOTIDE SEQUENCE [LARGE SCALE GENOMIC DNA]</scope>
    <source>
        <strain evidence="2 3">AT_MEX2019</strain>
        <tissue evidence="2">Muscle</tissue>
    </source>
</reference>
<evidence type="ECO:0000313" key="2">
    <source>
        <dbReference type="EMBL" id="MED6252649.1"/>
    </source>
</evidence>
<evidence type="ECO:0000256" key="1">
    <source>
        <dbReference type="SAM" id="MobiDB-lite"/>
    </source>
</evidence>
<protein>
    <submittedName>
        <fullName evidence="2">Uncharacterized protein</fullName>
    </submittedName>
</protein>
<feature type="compositionally biased region" description="Polar residues" evidence="1">
    <location>
        <begin position="37"/>
        <end position="48"/>
    </location>
</feature>
<feature type="region of interest" description="Disordered" evidence="1">
    <location>
        <begin position="30"/>
        <end position="49"/>
    </location>
</feature>
<organism evidence="2 3">
    <name type="scientific">Ataeniobius toweri</name>
    <dbReference type="NCBI Taxonomy" id="208326"/>
    <lineage>
        <taxon>Eukaryota</taxon>
        <taxon>Metazoa</taxon>
        <taxon>Chordata</taxon>
        <taxon>Craniata</taxon>
        <taxon>Vertebrata</taxon>
        <taxon>Euteleostomi</taxon>
        <taxon>Actinopterygii</taxon>
        <taxon>Neopterygii</taxon>
        <taxon>Teleostei</taxon>
        <taxon>Neoteleostei</taxon>
        <taxon>Acanthomorphata</taxon>
        <taxon>Ovalentaria</taxon>
        <taxon>Atherinomorphae</taxon>
        <taxon>Cyprinodontiformes</taxon>
        <taxon>Goodeidae</taxon>
        <taxon>Ataeniobius</taxon>
    </lineage>
</organism>
<comment type="caution">
    <text evidence="2">The sequence shown here is derived from an EMBL/GenBank/DDBJ whole genome shotgun (WGS) entry which is preliminary data.</text>
</comment>
<dbReference type="Proteomes" id="UP001345963">
    <property type="component" value="Unassembled WGS sequence"/>
</dbReference>
<dbReference type="EMBL" id="JAHUTI010062071">
    <property type="protein sequence ID" value="MED6252649.1"/>
    <property type="molecule type" value="Genomic_DNA"/>
</dbReference>
<proteinExistence type="predicted"/>
<keyword evidence="3" id="KW-1185">Reference proteome</keyword>
<accession>A0ABU7BQL6</accession>